<keyword evidence="6" id="KW-1185">Reference proteome</keyword>
<dbReference type="AlphaFoldDB" id="A0A6A6I6E7"/>
<feature type="non-terminal residue" evidence="5">
    <location>
        <position position="107"/>
    </location>
</feature>
<dbReference type="PROSITE" id="PS50088">
    <property type="entry name" value="ANK_REPEAT"/>
    <property type="match status" value="2"/>
</dbReference>
<reference evidence="5" key="1">
    <citation type="journal article" date="2020" name="Stud. Mycol.">
        <title>101 Dothideomycetes genomes: a test case for predicting lifestyles and emergence of pathogens.</title>
        <authorList>
            <person name="Haridas S."/>
            <person name="Albert R."/>
            <person name="Binder M."/>
            <person name="Bloem J."/>
            <person name="Labutti K."/>
            <person name="Salamov A."/>
            <person name="Andreopoulos B."/>
            <person name="Baker S."/>
            <person name="Barry K."/>
            <person name="Bills G."/>
            <person name="Bluhm B."/>
            <person name="Cannon C."/>
            <person name="Castanera R."/>
            <person name="Culley D."/>
            <person name="Daum C."/>
            <person name="Ezra D."/>
            <person name="Gonzalez J."/>
            <person name="Henrissat B."/>
            <person name="Kuo A."/>
            <person name="Liang C."/>
            <person name="Lipzen A."/>
            <person name="Lutzoni F."/>
            <person name="Magnuson J."/>
            <person name="Mondo S."/>
            <person name="Nolan M."/>
            <person name="Ohm R."/>
            <person name="Pangilinan J."/>
            <person name="Park H.-J."/>
            <person name="Ramirez L."/>
            <person name="Alfaro M."/>
            <person name="Sun H."/>
            <person name="Tritt A."/>
            <person name="Yoshinaga Y."/>
            <person name="Zwiers L.-H."/>
            <person name="Turgeon B."/>
            <person name="Goodwin S."/>
            <person name="Spatafora J."/>
            <person name="Crous P."/>
            <person name="Grigoriev I."/>
        </authorList>
    </citation>
    <scope>NUCLEOTIDE SEQUENCE</scope>
    <source>
        <strain evidence="5">CBS 122368</strain>
    </source>
</reference>
<evidence type="ECO:0000313" key="6">
    <source>
        <dbReference type="Proteomes" id="UP000800094"/>
    </source>
</evidence>
<accession>A0A6A6I6E7</accession>
<name>A0A6A6I6E7_9PLEO</name>
<proteinExistence type="predicted"/>
<dbReference type="Gene3D" id="1.25.40.20">
    <property type="entry name" value="Ankyrin repeat-containing domain"/>
    <property type="match status" value="1"/>
</dbReference>
<dbReference type="InterPro" id="IPR002110">
    <property type="entry name" value="Ankyrin_rpt"/>
</dbReference>
<dbReference type="SMART" id="SM00248">
    <property type="entry name" value="ANK"/>
    <property type="match status" value="2"/>
</dbReference>
<keyword evidence="2 3" id="KW-0040">ANK repeat</keyword>
<dbReference type="PANTHER" id="PTHR24171">
    <property type="entry name" value="ANKYRIN REPEAT DOMAIN-CONTAINING PROTEIN 39-RELATED"/>
    <property type="match status" value="1"/>
</dbReference>
<dbReference type="InterPro" id="IPR036770">
    <property type="entry name" value="Ankyrin_rpt-contain_sf"/>
</dbReference>
<dbReference type="OrthoDB" id="21416at2759"/>
<protein>
    <submittedName>
        <fullName evidence="5">Ankyrin</fullName>
    </submittedName>
</protein>
<gene>
    <name evidence="5" type="ORF">BU26DRAFT_432107</name>
</gene>
<feature type="repeat" description="ANK" evidence="3">
    <location>
        <begin position="21"/>
        <end position="53"/>
    </location>
</feature>
<feature type="repeat" description="ANK" evidence="3">
    <location>
        <begin position="54"/>
        <end position="86"/>
    </location>
</feature>
<dbReference type="SUPFAM" id="SSF48403">
    <property type="entry name" value="Ankyrin repeat"/>
    <property type="match status" value="1"/>
</dbReference>
<dbReference type="RefSeq" id="XP_033680900.1">
    <property type="nucleotide sequence ID" value="XM_033823955.1"/>
</dbReference>
<feature type="region of interest" description="Disordered" evidence="4">
    <location>
        <begin position="1"/>
        <end position="20"/>
    </location>
</feature>
<dbReference type="Proteomes" id="UP000800094">
    <property type="component" value="Unassembled WGS sequence"/>
</dbReference>
<dbReference type="GeneID" id="54577285"/>
<sequence>MRQEAENASAEDTDDGRSTQTKWVALHFAAQEGSLPMTRSLLRHGAQVNAKEDEGLTPLHIAANGGYINVVSELLSHRAEPNAEDFSGRTPLFPAANKRHLTVAREL</sequence>
<evidence type="ECO:0000256" key="1">
    <source>
        <dbReference type="ARBA" id="ARBA00022737"/>
    </source>
</evidence>
<dbReference type="Pfam" id="PF12796">
    <property type="entry name" value="Ank_2"/>
    <property type="match status" value="1"/>
</dbReference>
<evidence type="ECO:0000256" key="2">
    <source>
        <dbReference type="ARBA" id="ARBA00023043"/>
    </source>
</evidence>
<evidence type="ECO:0000256" key="3">
    <source>
        <dbReference type="PROSITE-ProRule" id="PRU00023"/>
    </source>
</evidence>
<dbReference type="EMBL" id="ML987199">
    <property type="protein sequence ID" value="KAF2245896.1"/>
    <property type="molecule type" value="Genomic_DNA"/>
</dbReference>
<organism evidence="5 6">
    <name type="scientific">Trematosphaeria pertusa</name>
    <dbReference type="NCBI Taxonomy" id="390896"/>
    <lineage>
        <taxon>Eukaryota</taxon>
        <taxon>Fungi</taxon>
        <taxon>Dikarya</taxon>
        <taxon>Ascomycota</taxon>
        <taxon>Pezizomycotina</taxon>
        <taxon>Dothideomycetes</taxon>
        <taxon>Pleosporomycetidae</taxon>
        <taxon>Pleosporales</taxon>
        <taxon>Massarineae</taxon>
        <taxon>Trematosphaeriaceae</taxon>
        <taxon>Trematosphaeria</taxon>
    </lineage>
</organism>
<dbReference type="PROSITE" id="PS50297">
    <property type="entry name" value="ANK_REP_REGION"/>
    <property type="match status" value="2"/>
</dbReference>
<evidence type="ECO:0000256" key="4">
    <source>
        <dbReference type="SAM" id="MobiDB-lite"/>
    </source>
</evidence>
<keyword evidence="1" id="KW-0677">Repeat</keyword>
<evidence type="ECO:0000313" key="5">
    <source>
        <dbReference type="EMBL" id="KAF2245896.1"/>
    </source>
</evidence>